<comment type="function">
    <text evidence="4">Catalyzes the dehydration of D-mannonate.</text>
</comment>
<evidence type="ECO:0000256" key="6">
    <source>
        <dbReference type="ARBA" id="ARBA00007389"/>
    </source>
</evidence>
<protein>
    <recommendedName>
        <fullName evidence="7">mannonate dehydratase</fullName>
        <ecNumber evidence="7">4.2.1.8</ecNumber>
    </recommendedName>
</protein>
<accession>A0A841Q070</accession>
<comment type="cofactor">
    <cofactor evidence="2">
        <name>Mn(2+)</name>
        <dbReference type="ChEBI" id="CHEBI:29035"/>
    </cofactor>
</comment>
<comment type="caution">
    <text evidence="11">The sequence shown here is derived from an EMBL/GenBank/DDBJ whole genome shotgun (WGS) entry which is preliminary data.</text>
</comment>
<dbReference type="InterPro" id="IPR004628">
    <property type="entry name" value="Man_deHydtase"/>
</dbReference>
<dbReference type="AlphaFoldDB" id="A0A841Q070"/>
<dbReference type="PANTHER" id="PTHR30387">
    <property type="entry name" value="MANNONATE DEHYDRATASE"/>
    <property type="match status" value="1"/>
</dbReference>
<name>A0A841Q070_9BACL</name>
<dbReference type="Pfam" id="PF03786">
    <property type="entry name" value="UxuA"/>
    <property type="match status" value="1"/>
</dbReference>
<comment type="cofactor">
    <cofactor evidence="3">
        <name>Fe(2+)</name>
        <dbReference type="ChEBI" id="CHEBI:29033"/>
    </cofactor>
</comment>
<dbReference type="GO" id="GO:0008198">
    <property type="term" value="F:ferrous iron binding"/>
    <property type="evidence" value="ECO:0007669"/>
    <property type="project" value="TreeGrafter"/>
</dbReference>
<comment type="pathway">
    <text evidence="5">Carbohydrate metabolism; pentose and glucuronate interconversion.</text>
</comment>
<proteinExistence type="inferred from homology"/>
<sequence>MNVSITVNTTDLTDIDLKQLSQLGVDYVDFGNGASFKGVKEQGHPDIDALLKLRKRIQSWGLDINRVTLPNITKTFMEDNENNEIEVENSLQAIRVFGEAGIKIVRQRFAGDTYAGVTKDYSALQRGGAYSRGESLHFNKNPEITRTVEEHNAWWESFSKAYQKLVLKSLDHDMKLAMHPSDSPIPGTPFDSVGYHRIIDQFPNKNVGYIYCVGTRAEAGGTPLVLDEINHYGRKNRIFLVHFRNVKGTFPTAGAFEEALLDDGDMNMFKILLELRKVGFNGCLNPDHVPLMEGDNPDLNSNWSNSNIGWTASSIGFAYSIGYIKAMLAALTEFEGR</sequence>
<dbReference type="PANTHER" id="PTHR30387:SF2">
    <property type="entry name" value="MANNONATE DEHYDRATASE"/>
    <property type="match status" value="1"/>
</dbReference>
<dbReference type="GO" id="GO:0008927">
    <property type="term" value="F:mannonate dehydratase activity"/>
    <property type="evidence" value="ECO:0007669"/>
    <property type="project" value="UniProtKB-EC"/>
</dbReference>
<evidence type="ECO:0000256" key="8">
    <source>
        <dbReference type="ARBA" id="ARBA00023004"/>
    </source>
</evidence>
<evidence type="ECO:0000256" key="1">
    <source>
        <dbReference type="ARBA" id="ARBA00001794"/>
    </source>
</evidence>
<keyword evidence="12" id="KW-1185">Reference proteome</keyword>
<keyword evidence="8" id="KW-0408">Iron</keyword>
<evidence type="ECO:0000256" key="3">
    <source>
        <dbReference type="ARBA" id="ARBA00001954"/>
    </source>
</evidence>
<organism evidence="11 12">
    <name type="scientific">Geomicrobium halophilum</name>
    <dbReference type="NCBI Taxonomy" id="549000"/>
    <lineage>
        <taxon>Bacteria</taxon>
        <taxon>Bacillati</taxon>
        <taxon>Bacillota</taxon>
        <taxon>Bacilli</taxon>
        <taxon>Bacillales</taxon>
        <taxon>Geomicrobium</taxon>
    </lineage>
</organism>
<dbReference type="InterPro" id="IPR036237">
    <property type="entry name" value="Xyl_isomerase-like_sf"/>
</dbReference>
<dbReference type="GO" id="GO:0042840">
    <property type="term" value="P:D-glucuronate catabolic process"/>
    <property type="evidence" value="ECO:0007669"/>
    <property type="project" value="TreeGrafter"/>
</dbReference>
<dbReference type="SUPFAM" id="SSF51658">
    <property type="entry name" value="Xylose isomerase-like"/>
    <property type="match status" value="1"/>
</dbReference>
<dbReference type="Proteomes" id="UP000568839">
    <property type="component" value="Unassembled WGS sequence"/>
</dbReference>
<dbReference type="GO" id="GO:0030145">
    <property type="term" value="F:manganese ion binding"/>
    <property type="evidence" value="ECO:0007669"/>
    <property type="project" value="TreeGrafter"/>
</dbReference>
<evidence type="ECO:0000256" key="7">
    <source>
        <dbReference type="ARBA" id="ARBA00012927"/>
    </source>
</evidence>
<dbReference type="UniPathway" id="UPA00246"/>
<dbReference type="EC" id="4.2.1.8" evidence="7"/>
<evidence type="ECO:0000256" key="10">
    <source>
        <dbReference type="ARBA" id="ARBA00023239"/>
    </source>
</evidence>
<comment type="catalytic activity">
    <reaction evidence="1">
        <text>D-mannonate = 2-dehydro-3-deoxy-D-gluconate + H2O</text>
        <dbReference type="Rhea" id="RHEA:20097"/>
        <dbReference type="ChEBI" id="CHEBI:15377"/>
        <dbReference type="ChEBI" id="CHEBI:17767"/>
        <dbReference type="ChEBI" id="CHEBI:57990"/>
        <dbReference type="EC" id="4.2.1.8"/>
    </reaction>
</comment>
<keyword evidence="9" id="KW-0464">Manganese</keyword>
<reference evidence="11 12" key="1">
    <citation type="submission" date="2020-08" db="EMBL/GenBank/DDBJ databases">
        <title>Genomic Encyclopedia of Type Strains, Phase IV (KMG-IV): sequencing the most valuable type-strain genomes for metagenomic binning, comparative biology and taxonomic classification.</title>
        <authorList>
            <person name="Goeker M."/>
        </authorList>
    </citation>
    <scope>NUCLEOTIDE SEQUENCE [LARGE SCALE GENOMIC DNA]</scope>
    <source>
        <strain evidence="11 12">DSM 21769</strain>
    </source>
</reference>
<dbReference type="Gene3D" id="3.20.20.150">
    <property type="entry name" value="Divalent-metal-dependent TIM barrel enzymes"/>
    <property type="match status" value="1"/>
</dbReference>
<evidence type="ECO:0000313" key="11">
    <source>
        <dbReference type="EMBL" id="MBB6448668.1"/>
    </source>
</evidence>
<evidence type="ECO:0000313" key="12">
    <source>
        <dbReference type="Proteomes" id="UP000568839"/>
    </source>
</evidence>
<keyword evidence="10 11" id="KW-0456">Lyase</keyword>
<evidence type="ECO:0000256" key="5">
    <source>
        <dbReference type="ARBA" id="ARBA00004892"/>
    </source>
</evidence>
<evidence type="ECO:0000256" key="2">
    <source>
        <dbReference type="ARBA" id="ARBA00001936"/>
    </source>
</evidence>
<dbReference type="EMBL" id="JACHHJ010000001">
    <property type="protein sequence ID" value="MBB6448668.1"/>
    <property type="molecule type" value="Genomic_DNA"/>
</dbReference>
<gene>
    <name evidence="11" type="ORF">HNR44_000617</name>
</gene>
<dbReference type="RefSeq" id="WP_184402630.1">
    <property type="nucleotide sequence ID" value="NZ_JACHHJ010000001.1"/>
</dbReference>
<evidence type="ECO:0000256" key="9">
    <source>
        <dbReference type="ARBA" id="ARBA00023211"/>
    </source>
</evidence>
<comment type="similarity">
    <text evidence="6">Belongs to the mannonate dehydratase family.</text>
</comment>
<evidence type="ECO:0000256" key="4">
    <source>
        <dbReference type="ARBA" id="ARBA00002713"/>
    </source>
</evidence>